<comment type="caution">
    <text evidence="6">The sequence shown here is derived from an EMBL/GenBank/DDBJ whole genome shotgun (WGS) entry which is preliminary data.</text>
</comment>
<feature type="compositionally biased region" description="Low complexity" evidence="3">
    <location>
        <begin position="351"/>
        <end position="363"/>
    </location>
</feature>
<dbReference type="InterPro" id="IPR001214">
    <property type="entry name" value="SET_dom"/>
</dbReference>
<accession>A0AAV5ADF4</accession>
<keyword evidence="4" id="KW-0472">Membrane</keyword>
<proteinExistence type="predicted"/>
<evidence type="ECO:0000256" key="3">
    <source>
        <dbReference type="SAM" id="MobiDB-lite"/>
    </source>
</evidence>
<reference evidence="6" key="1">
    <citation type="submission" date="2021-10" db="EMBL/GenBank/DDBJ databases">
        <title>De novo Genome Assembly of Clathrus columnatus (Basidiomycota, Fungi) Using Illumina and Nanopore Sequence Data.</title>
        <authorList>
            <person name="Ogiso-Tanaka E."/>
            <person name="Itagaki H."/>
            <person name="Hosoya T."/>
            <person name="Hosaka K."/>
        </authorList>
    </citation>
    <scope>NUCLEOTIDE SEQUENCE</scope>
    <source>
        <strain evidence="6">MO-923</strain>
    </source>
</reference>
<dbReference type="PANTHER" id="PTHR45747:SF4">
    <property type="entry name" value="HISTONE-LYSINE N-METHYLTRANSFERASE E(Z)"/>
    <property type="match status" value="1"/>
</dbReference>
<feature type="region of interest" description="Disordered" evidence="3">
    <location>
        <begin position="351"/>
        <end position="394"/>
    </location>
</feature>
<dbReference type="GO" id="GO:0046976">
    <property type="term" value="F:histone H3K27 methyltransferase activity"/>
    <property type="evidence" value="ECO:0007669"/>
    <property type="project" value="TreeGrafter"/>
</dbReference>
<evidence type="ECO:0000259" key="5">
    <source>
        <dbReference type="PROSITE" id="PS50280"/>
    </source>
</evidence>
<feature type="transmembrane region" description="Helical" evidence="4">
    <location>
        <begin position="717"/>
        <end position="739"/>
    </location>
</feature>
<dbReference type="EMBL" id="BPWL01000005">
    <property type="protein sequence ID" value="GJJ10678.1"/>
    <property type="molecule type" value="Genomic_DNA"/>
</dbReference>
<dbReference type="SUPFAM" id="SSF82199">
    <property type="entry name" value="SET domain"/>
    <property type="match status" value="1"/>
</dbReference>
<dbReference type="AlphaFoldDB" id="A0AAV5ADF4"/>
<organism evidence="6 7">
    <name type="scientific">Clathrus columnatus</name>
    <dbReference type="NCBI Taxonomy" id="1419009"/>
    <lineage>
        <taxon>Eukaryota</taxon>
        <taxon>Fungi</taxon>
        <taxon>Dikarya</taxon>
        <taxon>Basidiomycota</taxon>
        <taxon>Agaricomycotina</taxon>
        <taxon>Agaricomycetes</taxon>
        <taxon>Phallomycetidae</taxon>
        <taxon>Phallales</taxon>
        <taxon>Clathraceae</taxon>
        <taxon>Clathrus</taxon>
    </lineage>
</organism>
<dbReference type="PROSITE" id="PS50280">
    <property type="entry name" value="SET"/>
    <property type="match status" value="1"/>
</dbReference>
<dbReference type="GO" id="GO:0031507">
    <property type="term" value="P:heterochromatin formation"/>
    <property type="evidence" value="ECO:0007669"/>
    <property type="project" value="TreeGrafter"/>
</dbReference>
<dbReference type="Pfam" id="PF00856">
    <property type="entry name" value="SET"/>
    <property type="match status" value="1"/>
</dbReference>
<keyword evidence="4" id="KW-1133">Transmembrane helix</keyword>
<keyword evidence="2" id="KW-0804">Transcription</keyword>
<dbReference type="InterPro" id="IPR045318">
    <property type="entry name" value="EZH1/2-like"/>
</dbReference>
<gene>
    <name evidence="6" type="ORF">Clacol_004905</name>
</gene>
<feature type="region of interest" description="Disordered" evidence="3">
    <location>
        <begin position="678"/>
        <end position="699"/>
    </location>
</feature>
<feature type="compositionally biased region" description="Pro residues" evidence="3">
    <location>
        <begin position="374"/>
        <end position="384"/>
    </location>
</feature>
<evidence type="ECO:0000313" key="7">
    <source>
        <dbReference type="Proteomes" id="UP001050691"/>
    </source>
</evidence>
<evidence type="ECO:0000313" key="6">
    <source>
        <dbReference type="EMBL" id="GJJ10678.1"/>
    </source>
</evidence>
<dbReference type="GO" id="GO:0003682">
    <property type="term" value="F:chromatin binding"/>
    <property type="evidence" value="ECO:0007669"/>
    <property type="project" value="TreeGrafter"/>
</dbReference>
<evidence type="ECO:0000256" key="2">
    <source>
        <dbReference type="ARBA" id="ARBA00023163"/>
    </source>
</evidence>
<evidence type="ECO:0000256" key="4">
    <source>
        <dbReference type="SAM" id="Phobius"/>
    </source>
</evidence>
<evidence type="ECO:0000256" key="1">
    <source>
        <dbReference type="ARBA" id="ARBA00023015"/>
    </source>
</evidence>
<dbReference type="Proteomes" id="UP001050691">
    <property type="component" value="Unassembled WGS sequence"/>
</dbReference>
<keyword evidence="7" id="KW-1185">Reference proteome</keyword>
<dbReference type="Gene3D" id="2.170.270.10">
    <property type="entry name" value="SET domain"/>
    <property type="match status" value="1"/>
</dbReference>
<dbReference type="GO" id="GO:0035098">
    <property type="term" value="C:ESC/E(Z) complex"/>
    <property type="evidence" value="ECO:0007669"/>
    <property type="project" value="TreeGrafter"/>
</dbReference>
<dbReference type="SMART" id="SM00317">
    <property type="entry name" value="SET"/>
    <property type="match status" value="1"/>
</dbReference>
<keyword evidence="4" id="KW-0812">Transmembrane</keyword>
<dbReference type="PANTHER" id="PTHR45747">
    <property type="entry name" value="HISTONE-LYSINE N-METHYLTRANSFERASE E(Z)"/>
    <property type="match status" value="1"/>
</dbReference>
<feature type="domain" description="SET" evidence="5">
    <location>
        <begin position="779"/>
        <end position="898"/>
    </location>
</feature>
<name>A0AAV5ADF4_9AGAM</name>
<dbReference type="InterPro" id="IPR046341">
    <property type="entry name" value="SET_dom_sf"/>
</dbReference>
<sequence length="922" mass="103450">MIVAFGPTHDSYFLAHGNKYFAKNLPSSLQNKLTSGQLNPSHMTWMSIAKDGQRWAADNTLTGRIWWDSKIGERIQNAFLGNPSAPPSNYVSFPEESDGHFLKGINPGAWSAELADIYVNSVREAQRDIDGFDLGLKRILFGVGGSHIFCFDNGFQAKLEGVHDQTGNSLNKVLREFASRGPGWIIAPGSALSLHDPHMFVLVFQHLGSGMEEIRWVAPQQMSDRITELIRAASDPASSVAAQTTGPDTGLVARKNPIYPPRLKCLLYPVKKRTYHDQDFQLHKSSKKWLILFAFLFAKFKSRLLFLIGSNSNRKAFALKSTQKVFREVWDEFCTWEETFCKEALASLDPSTTLTSSQPVTTTKVASGSKPKHPPQPPPPPPPTRSKSTKNTRRGKISKKGYIFTKFTAGQKTDSESDVTIQNYETYLCQTTTEPSPPYEACTYSHKNLYNADDSCDKLSFMPFSDSPDFPAAEYLQYFDQIGWDAVKDPDLDVIVAEVVRRLHFEYELSFKEIDETECLPTPIIEERDRTGLLHILNERDTLVWPGASSHLPPLPQTENPPPKSLRKRVNGLRYLFCPNLNCLEPYCPTHLNMHGEVRPKFSITHDGDLSNKKKPACGSDCYKNKDMSDEDVIWDDVSMDDFKFILSGAADLSSCDLAVVCDRPCYEVYHQRRKLAPENPSRSNKSYGGMKEEEESGSSSDEKIFDLKYVNIQENAMLQVIASVIVNNYIVIVIVLVIDLNFDKRLQTLILQSAEIMACNMDERRFDHVPPKGKNKNPLLKILQAIEVKQGAYGLGLFLTEPAKEGDLIGEYVGEIINSVMTDARGAQSRYLGRNYLFALNSEWTIDAAFVGNETRFINHASGNQANCRAEVREVNGDHRIDKKVIQPGEELMMDYGDEYFTTNITKGTPRAGGNTSRAAA</sequence>
<protein>
    <recommendedName>
        <fullName evidence="5">SET domain-containing protein</fullName>
    </recommendedName>
</protein>
<keyword evidence="1" id="KW-0805">Transcription regulation</keyword>